<sequence>IVNQCLNTPLQHYPITAMMPPTGRVPLTLFVFLFPHPAWADSQSSRSTSTPVWVYVIIAICDTSILSDRIYRCYERRVKKVAINNRGTIHVHLPPDLQVLPPLPVHYPAESLADNQSGLSSISYASRSDLEAFSTPSLARAVNSGSDGVSITMCVFVFCLIVHEVNIFFSDPF</sequence>
<keyword evidence="1" id="KW-1133">Transmembrane helix</keyword>
<reference evidence="2 3" key="1">
    <citation type="submission" date="2014-04" db="EMBL/GenBank/DDBJ databases">
        <authorList>
            <consortium name="DOE Joint Genome Institute"/>
            <person name="Kuo A."/>
            <person name="Kohler A."/>
            <person name="Nagy L.G."/>
            <person name="Floudas D."/>
            <person name="Copeland A."/>
            <person name="Barry K.W."/>
            <person name="Cichocki N."/>
            <person name="Veneault-Fourrey C."/>
            <person name="LaButti K."/>
            <person name="Lindquist E.A."/>
            <person name="Lipzen A."/>
            <person name="Lundell T."/>
            <person name="Morin E."/>
            <person name="Murat C."/>
            <person name="Sun H."/>
            <person name="Tunlid A."/>
            <person name="Henrissat B."/>
            <person name="Grigoriev I.V."/>
            <person name="Hibbett D.S."/>
            <person name="Martin F."/>
            <person name="Nordberg H.P."/>
            <person name="Cantor M.N."/>
            <person name="Hua S.X."/>
        </authorList>
    </citation>
    <scope>NUCLEOTIDE SEQUENCE [LARGE SCALE GENOMIC DNA]</scope>
    <source>
        <strain evidence="2 3">LaAM-08-1</strain>
    </source>
</reference>
<protein>
    <submittedName>
        <fullName evidence="2">Unplaced genomic scaffold K443scaffold_30, whole genome shotgun sequence</fullName>
    </submittedName>
</protein>
<keyword evidence="1" id="KW-0812">Transmembrane</keyword>
<dbReference type="Proteomes" id="UP000054477">
    <property type="component" value="Unassembled WGS sequence"/>
</dbReference>
<keyword evidence="3" id="KW-1185">Reference proteome</keyword>
<name>A0A0C9XIN1_9AGAR</name>
<organism evidence="2 3">
    <name type="scientific">Laccaria amethystina LaAM-08-1</name>
    <dbReference type="NCBI Taxonomy" id="1095629"/>
    <lineage>
        <taxon>Eukaryota</taxon>
        <taxon>Fungi</taxon>
        <taxon>Dikarya</taxon>
        <taxon>Basidiomycota</taxon>
        <taxon>Agaricomycotina</taxon>
        <taxon>Agaricomycetes</taxon>
        <taxon>Agaricomycetidae</taxon>
        <taxon>Agaricales</taxon>
        <taxon>Agaricineae</taxon>
        <taxon>Hydnangiaceae</taxon>
        <taxon>Laccaria</taxon>
    </lineage>
</organism>
<feature type="non-terminal residue" evidence="2">
    <location>
        <position position="1"/>
    </location>
</feature>
<accession>A0A0C9XIN1</accession>
<feature type="transmembrane region" description="Helical" evidence="1">
    <location>
        <begin position="148"/>
        <end position="169"/>
    </location>
</feature>
<keyword evidence="1" id="KW-0472">Membrane</keyword>
<evidence type="ECO:0000256" key="1">
    <source>
        <dbReference type="SAM" id="Phobius"/>
    </source>
</evidence>
<feature type="transmembrane region" description="Helical" evidence="1">
    <location>
        <begin position="52"/>
        <end position="71"/>
    </location>
</feature>
<dbReference type="OrthoDB" id="10547813at2759"/>
<gene>
    <name evidence="2" type="ORF">K443DRAFT_92276</name>
</gene>
<reference evidence="3" key="2">
    <citation type="submission" date="2015-01" db="EMBL/GenBank/DDBJ databases">
        <title>Evolutionary Origins and Diversification of the Mycorrhizal Mutualists.</title>
        <authorList>
            <consortium name="DOE Joint Genome Institute"/>
            <consortium name="Mycorrhizal Genomics Consortium"/>
            <person name="Kohler A."/>
            <person name="Kuo A."/>
            <person name="Nagy L.G."/>
            <person name="Floudas D."/>
            <person name="Copeland A."/>
            <person name="Barry K.W."/>
            <person name="Cichocki N."/>
            <person name="Veneault-Fourrey C."/>
            <person name="LaButti K."/>
            <person name="Lindquist E.A."/>
            <person name="Lipzen A."/>
            <person name="Lundell T."/>
            <person name="Morin E."/>
            <person name="Murat C."/>
            <person name="Riley R."/>
            <person name="Ohm R."/>
            <person name="Sun H."/>
            <person name="Tunlid A."/>
            <person name="Henrissat B."/>
            <person name="Grigoriev I.V."/>
            <person name="Hibbett D.S."/>
            <person name="Martin F."/>
        </authorList>
    </citation>
    <scope>NUCLEOTIDE SEQUENCE [LARGE SCALE GENOMIC DNA]</scope>
    <source>
        <strain evidence="3">LaAM-08-1</strain>
    </source>
</reference>
<dbReference type="HOGENOM" id="CLU_1551292_0_0_1"/>
<dbReference type="AlphaFoldDB" id="A0A0C9XIN1"/>
<evidence type="ECO:0000313" key="3">
    <source>
        <dbReference type="Proteomes" id="UP000054477"/>
    </source>
</evidence>
<proteinExistence type="predicted"/>
<dbReference type="EMBL" id="KN838565">
    <property type="protein sequence ID" value="KIK04891.1"/>
    <property type="molecule type" value="Genomic_DNA"/>
</dbReference>
<evidence type="ECO:0000313" key="2">
    <source>
        <dbReference type="EMBL" id="KIK04891.1"/>
    </source>
</evidence>